<evidence type="ECO:0000256" key="3">
    <source>
        <dbReference type="ARBA" id="ARBA00022723"/>
    </source>
</evidence>
<dbReference type="VEuPathDB" id="FungiDB:SPPG_07317"/>
<feature type="domain" description="JmjC" evidence="7">
    <location>
        <begin position="257"/>
        <end position="400"/>
    </location>
</feature>
<gene>
    <name evidence="8" type="ORF">SPPG_07317</name>
</gene>
<comment type="subcellular location">
    <subcellularLocation>
        <location evidence="2">Nucleus</location>
    </subcellularLocation>
</comment>
<evidence type="ECO:0000256" key="5">
    <source>
        <dbReference type="ARBA" id="ARBA00023004"/>
    </source>
</evidence>
<protein>
    <recommendedName>
        <fullName evidence="7">JmjC domain-containing protein</fullName>
    </recommendedName>
</protein>
<dbReference type="Proteomes" id="UP000053201">
    <property type="component" value="Unassembled WGS sequence"/>
</dbReference>
<evidence type="ECO:0000256" key="4">
    <source>
        <dbReference type="ARBA" id="ARBA00023002"/>
    </source>
</evidence>
<comment type="cofactor">
    <cofactor evidence="1">
        <name>Fe(2+)</name>
        <dbReference type="ChEBI" id="CHEBI:29033"/>
    </cofactor>
</comment>
<keyword evidence="4" id="KW-0560">Oxidoreductase</keyword>
<evidence type="ECO:0000259" key="7">
    <source>
        <dbReference type="PROSITE" id="PS51184"/>
    </source>
</evidence>
<dbReference type="SMART" id="SM00558">
    <property type="entry name" value="JmjC"/>
    <property type="match status" value="1"/>
</dbReference>
<dbReference type="PROSITE" id="PS51184">
    <property type="entry name" value="JMJC"/>
    <property type="match status" value="1"/>
</dbReference>
<dbReference type="GO" id="GO:0051864">
    <property type="term" value="F:histone H3K36 demethylase activity"/>
    <property type="evidence" value="ECO:0007669"/>
    <property type="project" value="TreeGrafter"/>
</dbReference>
<dbReference type="GeneID" id="27690539"/>
<reference evidence="8 9" key="1">
    <citation type="submission" date="2009-08" db="EMBL/GenBank/DDBJ databases">
        <title>The Genome Sequence of Spizellomyces punctatus strain DAOM BR117.</title>
        <authorList>
            <consortium name="The Broad Institute Genome Sequencing Platform"/>
            <person name="Russ C."/>
            <person name="Cuomo C."/>
            <person name="Shea T."/>
            <person name="Young S.K."/>
            <person name="Zeng Q."/>
            <person name="Koehrsen M."/>
            <person name="Haas B."/>
            <person name="Borodovsky M."/>
            <person name="Guigo R."/>
            <person name="Alvarado L."/>
            <person name="Berlin A."/>
            <person name="Bochicchio J."/>
            <person name="Borenstein D."/>
            <person name="Chapman S."/>
            <person name="Chen Z."/>
            <person name="Engels R."/>
            <person name="Freedman E."/>
            <person name="Gellesch M."/>
            <person name="Goldberg J."/>
            <person name="Griggs A."/>
            <person name="Gujja S."/>
            <person name="Heiman D."/>
            <person name="Hepburn T."/>
            <person name="Howarth C."/>
            <person name="Jen D."/>
            <person name="Larson L."/>
            <person name="Lewis B."/>
            <person name="Mehta T."/>
            <person name="Park D."/>
            <person name="Pearson M."/>
            <person name="Roberts A."/>
            <person name="Saif S."/>
            <person name="Shenoy N."/>
            <person name="Sisk P."/>
            <person name="Stolte C."/>
            <person name="Sykes S."/>
            <person name="Thomson T."/>
            <person name="Walk T."/>
            <person name="White J."/>
            <person name="Yandava C."/>
            <person name="Burger G."/>
            <person name="Gray M.W."/>
            <person name="Holland P.W.H."/>
            <person name="King N."/>
            <person name="Lang F.B.F."/>
            <person name="Roger A.J."/>
            <person name="Ruiz-Trillo I."/>
            <person name="Lander E."/>
            <person name="Nusbaum C."/>
        </authorList>
    </citation>
    <scope>NUCLEOTIDE SEQUENCE [LARGE SCALE GENOMIC DNA]</scope>
    <source>
        <strain evidence="8 9">DAOM BR117</strain>
    </source>
</reference>
<name>A0A0L0H776_SPIPD</name>
<dbReference type="OMA" id="REYMRAF"/>
<dbReference type="PANTHER" id="PTHR12461">
    <property type="entry name" value="HYPOXIA-INDUCIBLE FACTOR 1 ALPHA INHIBITOR-RELATED"/>
    <property type="match status" value="1"/>
</dbReference>
<evidence type="ECO:0000256" key="6">
    <source>
        <dbReference type="ARBA" id="ARBA00023242"/>
    </source>
</evidence>
<dbReference type="InterPro" id="IPR041667">
    <property type="entry name" value="Cupin_8"/>
</dbReference>
<evidence type="ECO:0000313" key="8">
    <source>
        <dbReference type="EMBL" id="KNC97390.1"/>
    </source>
</evidence>
<dbReference type="AlphaFoldDB" id="A0A0L0H776"/>
<sequence length="400" mass="45255">MDSEQRIRDIITTCLSEISKEGAFTGNVPYFTPSPPPKHFKNPRITDATPQNHLYTSTLHHLQTQSPQSLSHATALHEHTHETLHTLPYNLIPPQDRTQYTHATILKACAQLLCNDLPAAFQTVDIGLVMVGSHPILHALITSLEDLMGDRDYTYLGTQFPKLSDPEPTITHPAPIIKAPSVLTFQTYLNQNKPILIQGAVEWPALHLWQNPSYIAQQAGNRTVPIEIGKDYTEREWTQGFVKVGEWLEEVVKGRGGYLAQYDLFAHVPQLRRDILVPDYCFVDDNDSDDGRDVLLHAWFGPKGTISPLHHDPYQNLFAQIVGTKFIVLYPPDANVYPHDTDLLRNTSQVDVEHVDSSKFPGLEGRLECVVRPGEMLFIPKGWWHYVRALSTSLSVSFWF</sequence>
<dbReference type="InParanoid" id="A0A0L0H776"/>
<keyword evidence="5" id="KW-0408">Iron</keyword>
<dbReference type="RefSeq" id="XP_016605430.1">
    <property type="nucleotide sequence ID" value="XM_016755478.1"/>
</dbReference>
<evidence type="ECO:0000256" key="2">
    <source>
        <dbReference type="ARBA" id="ARBA00004123"/>
    </source>
</evidence>
<dbReference type="STRING" id="645134.A0A0L0H776"/>
<evidence type="ECO:0000313" key="9">
    <source>
        <dbReference type="Proteomes" id="UP000053201"/>
    </source>
</evidence>
<keyword evidence="6" id="KW-0539">Nucleus</keyword>
<evidence type="ECO:0000256" key="1">
    <source>
        <dbReference type="ARBA" id="ARBA00001954"/>
    </source>
</evidence>
<dbReference type="InterPro" id="IPR003347">
    <property type="entry name" value="JmjC_dom"/>
</dbReference>
<accession>A0A0L0H776</accession>
<dbReference type="eggNOG" id="KOG2132">
    <property type="taxonomic scope" value="Eukaryota"/>
</dbReference>
<keyword evidence="9" id="KW-1185">Reference proteome</keyword>
<dbReference type="GO" id="GO:0005634">
    <property type="term" value="C:nucleus"/>
    <property type="evidence" value="ECO:0007669"/>
    <property type="project" value="UniProtKB-SubCell"/>
</dbReference>
<dbReference type="Pfam" id="PF13621">
    <property type="entry name" value="Cupin_8"/>
    <property type="match status" value="1"/>
</dbReference>
<dbReference type="PANTHER" id="PTHR12461:SF106">
    <property type="entry name" value="BIFUNCTIONAL PEPTIDASE AND ARGINYL-HYDROXYLASE JMJD5"/>
    <property type="match status" value="1"/>
</dbReference>
<dbReference type="GO" id="GO:0046872">
    <property type="term" value="F:metal ion binding"/>
    <property type="evidence" value="ECO:0007669"/>
    <property type="project" value="UniProtKB-KW"/>
</dbReference>
<dbReference type="SUPFAM" id="SSF51197">
    <property type="entry name" value="Clavaminate synthase-like"/>
    <property type="match status" value="1"/>
</dbReference>
<dbReference type="EMBL" id="KQ257464">
    <property type="protein sequence ID" value="KNC97390.1"/>
    <property type="molecule type" value="Genomic_DNA"/>
</dbReference>
<organism evidence="8 9">
    <name type="scientific">Spizellomyces punctatus (strain DAOM BR117)</name>
    <dbReference type="NCBI Taxonomy" id="645134"/>
    <lineage>
        <taxon>Eukaryota</taxon>
        <taxon>Fungi</taxon>
        <taxon>Fungi incertae sedis</taxon>
        <taxon>Chytridiomycota</taxon>
        <taxon>Chytridiomycota incertae sedis</taxon>
        <taxon>Chytridiomycetes</taxon>
        <taxon>Spizellomycetales</taxon>
        <taxon>Spizellomycetaceae</taxon>
        <taxon>Spizellomyces</taxon>
    </lineage>
</organism>
<dbReference type="OrthoDB" id="47172at2759"/>
<keyword evidence="3" id="KW-0479">Metal-binding</keyword>
<proteinExistence type="predicted"/>
<dbReference type="Gene3D" id="2.60.120.650">
    <property type="entry name" value="Cupin"/>
    <property type="match status" value="1"/>
</dbReference>